<evidence type="ECO:0000313" key="1">
    <source>
        <dbReference type="EMBL" id="CAH1971766.1"/>
    </source>
</evidence>
<evidence type="ECO:0000313" key="2">
    <source>
        <dbReference type="Proteomes" id="UP001152888"/>
    </source>
</evidence>
<dbReference type="EMBL" id="CAKOFQ010006789">
    <property type="protein sequence ID" value="CAH1971766.1"/>
    <property type="molecule type" value="Genomic_DNA"/>
</dbReference>
<dbReference type="AlphaFoldDB" id="A0A9P0PAA1"/>
<reference evidence="1" key="1">
    <citation type="submission" date="2022-03" db="EMBL/GenBank/DDBJ databases">
        <authorList>
            <person name="Sayadi A."/>
        </authorList>
    </citation>
    <scope>NUCLEOTIDE SEQUENCE</scope>
</reference>
<organism evidence="1 2">
    <name type="scientific">Acanthoscelides obtectus</name>
    <name type="common">Bean weevil</name>
    <name type="synonym">Bruchus obtectus</name>
    <dbReference type="NCBI Taxonomy" id="200917"/>
    <lineage>
        <taxon>Eukaryota</taxon>
        <taxon>Metazoa</taxon>
        <taxon>Ecdysozoa</taxon>
        <taxon>Arthropoda</taxon>
        <taxon>Hexapoda</taxon>
        <taxon>Insecta</taxon>
        <taxon>Pterygota</taxon>
        <taxon>Neoptera</taxon>
        <taxon>Endopterygota</taxon>
        <taxon>Coleoptera</taxon>
        <taxon>Polyphaga</taxon>
        <taxon>Cucujiformia</taxon>
        <taxon>Chrysomeloidea</taxon>
        <taxon>Chrysomelidae</taxon>
        <taxon>Bruchinae</taxon>
        <taxon>Bruchini</taxon>
        <taxon>Acanthoscelides</taxon>
    </lineage>
</organism>
<sequence>MASCGATVATSPAHCCHGIVLWKKKHSLEFLRKTEGLEQSSTRLTTAQRLTGLGRRRRGCTLLIFAIEILHIPDSFEEVFRTINGYMRWNVKECHIKYKVIY</sequence>
<dbReference type="Proteomes" id="UP001152888">
    <property type="component" value="Unassembled WGS sequence"/>
</dbReference>
<protein>
    <submittedName>
        <fullName evidence="1">Uncharacterized protein</fullName>
    </submittedName>
</protein>
<proteinExistence type="predicted"/>
<gene>
    <name evidence="1" type="ORF">ACAOBT_LOCUS9598</name>
</gene>
<accession>A0A9P0PAA1</accession>
<comment type="caution">
    <text evidence="1">The sequence shown here is derived from an EMBL/GenBank/DDBJ whole genome shotgun (WGS) entry which is preliminary data.</text>
</comment>
<name>A0A9P0PAA1_ACAOB</name>
<keyword evidence="2" id="KW-1185">Reference proteome</keyword>